<reference evidence="3 4" key="1">
    <citation type="submission" date="2015-10" db="EMBL/GenBank/DDBJ databases">
        <title>Conservation of the essential genome among Caulobacter and Brevundimonas species.</title>
        <authorList>
            <person name="Scott D."/>
            <person name="Ely B."/>
        </authorList>
    </citation>
    <scope>NUCLEOTIDE SEQUENCE [LARGE SCALE GENOMIC DNA]</scope>
    <source>
        <strain evidence="3 4">CB4</strain>
    </source>
</reference>
<feature type="transmembrane region" description="Helical" evidence="2">
    <location>
        <begin position="185"/>
        <end position="202"/>
    </location>
</feature>
<keyword evidence="2" id="KW-0472">Membrane</keyword>
<dbReference type="RefSeq" id="WP_062149942.1">
    <property type="nucleotide sequence ID" value="NZ_CP013002.1"/>
</dbReference>
<accession>A0A0P0P376</accession>
<keyword evidence="4" id="KW-1185">Reference proteome</keyword>
<dbReference type="Pfam" id="PF13687">
    <property type="entry name" value="DUF4153"/>
    <property type="match status" value="1"/>
</dbReference>
<dbReference type="OrthoDB" id="7402611at2"/>
<feature type="transmembrane region" description="Helical" evidence="2">
    <location>
        <begin position="45"/>
        <end position="66"/>
    </location>
</feature>
<dbReference type="EMBL" id="CP013002">
    <property type="protein sequence ID" value="ALL14739.1"/>
    <property type="molecule type" value="Genomic_DNA"/>
</dbReference>
<keyword evidence="2" id="KW-1133">Transmembrane helix</keyword>
<feature type="transmembrane region" description="Helical" evidence="2">
    <location>
        <begin position="104"/>
        <end position="121"/>
    </location>
</feature>
<evidence type="ECO:0000256" key="2">
    <source>
        <dbReference type="SAM" id="Phobius"/>
    </source>
</evidence>
<feature type="transmembrane region" description="Helical" evidence="2">
    <location>
        <begin position="284"/>
        <end position="306"/>
    </location>
</feature>
<organism evidence="3 4">
    <name type="scientific">Caulobacter henricii</name>
    <dbReference type="NCBI Taxonomy" id="69395"/>
    <lineage>
        <taxon>Bacteria</taxon>
        <taxon>Pseudomonadati</taxon>
        <taxon>Pseudomonadota</taxon>
        <taxon>Alphaproteobacteria</taxon>
        <taxon>Caulobacterales</taxon>
        <taxon>Caulobacteraceae</taxon>
        <taxon>Caulobacter</taxon>
    </lineage>
</organism>
<dbReference type="InterPro" id="IPR025291">
    <property type="entry name" value="DUF4153"/>
</dbReference>
<evidence type="ECO:0000313" key="4">
    <source>
        <dbReference type="Proteomes" id="UP000056905"/>
    </source>
</evidence>
<sequence length="568" mass="60585">MDLTASPSARTTTAIRLGVGFLQGLALFLLHHVQTAKLWPSTEPLIFAPLMLVAAFAPFVVLAGVGALKRKSLIVWTLGAAILTAGLAWHGAWQGVDGDRMPDAPVFLAIAAGLFIAHHLIQPAQAERRWVAAYPAYFDITWMHGVQLALSVAFTGAFWILLFLGSSLFKLIGIEAFQKLISEEAFAYPATTVMFAAAVQLTDVRSTLVRGVRTVALTLLAWLLPLMTLIAAGFLASLPFTGLEPLWKTKAATALLLTAAAHLIVLINAAYQDGEDAPHLVLKWAARIAGLLLVPISLLAAYGLALRIGQYGLTPERVFAAAFVVIAAGYALGYTIAAVRPGAWMKALERTNIAQAFVAIALILALFTPIADPARLSVQDQVGRLERGTVKAEAFDFQFLRFDSGPYGKAALERLKTSQDAAIARLAREASAQTEKTPPKPEKPDLSKIKVFPTGANLPASFAGQAWGDESGSSCLYSGSECLALLLDTDGDQTDEVLLAAGNAFDIFKSVDGRWRKVAETQAGCQSAALDAALKKGPIRMSESVQRRDLLVGDLRLTLTPAGPGCAF</sequence>
<name>A0A0P0P376_9CAUL</name>
<feature type="transmembrane region" description="Helical" evidence="2">
    <location>
        <begin position="73"/>
        <end position="92"/>
    </location>
</feature>
<protein>
    <submittedName>
        <fullName evidence="3">Transporter</fullName>
    </submittedName>
</protein>
<feature type="compositionally biased region" description="Basic and acidic residues" evidence="1">
    <location>
        <begin position="437"/>
        <end position="447"/>
    </location>
</feature>
<dbReference type="STRING" id="69395.AQ619_15995"/>
<feature type="transmembrane region" description="Helical" evidence="2">
    <location>
        <begin position="318"/>
        <end position="339"/>
    </location>
</feature>
<feature type="transmembrane region" description="Helical" evidence="2">
    <location>
        <begin position="252"/>
        <end position="272"/>
    </location>
</feature>
<evidence type="ECO:0000256" key="1">
    <source>
        <dbReference type="SAM" id="MobiDB-lite"/>
    </source>
</evidence>
<dbReference type="AlphaFoldDB" id="A0A0P0P376"/>
<evidence type="ECO:0000313" key="3">
    <source>
        <dbReference type="EMBL" id="ALL14739.1"/>
    </source>
</evidence>
<dbReference type="KEGG" id="chq:AQ619_15995"/>
<proteinExistence type="predicted"/>
<gene>
    <name evidence="3" type="ORF">AQ619_15995</name>
</gene>
<feature type="region of interest" description="Disordered" evidence="1">
    <location>
        <begin position="428"/>
        <end position="447"/>
    </location>
</feature>
<feature type="transmembrane region" description="Helical" evidence="2">
    <location>
        <begin position="142"/>
        <end position="165"/>
    </location>
</feature>
<keyword evidence="2" id="KW-0812">Transmembrane</keyword>
<feature type="transmembrane region" description="Helical" evidence="2">
    <location>
        <begin position="214"/>
        <end position="240"/>
    </location>
</feature>
<feature type="transmembrane region" description="Helical" evidence="2">
    <location>
        <begin position="351"/>
        <end position="371"/>
    </location>
</feature>
<dbReference type="Proteomes" id="UP000056905">
    <property type="component" value="Chromosome"/>
</dbReference>